<dbReference type="InterPro" id="IPR046348">
    <property type="entry name" value="SIS_dom_sf"/>
</dbReference>
<accession>A0AAD8Y251</accession>
<dbReference type="Proteomes" id="UP001224775">
    <property type="component" value="Unassembled WGS sequence"/>
</dbReference>
<name>A0AAD8Y251_9STRA</name>
<comment type="caution">
    <text evidence="4">The sequence shown here is derived from an EMBL/GenBank/DDBJ whole genome shotgun (WGS) entry which is preliminary data.</text>
</comment>
<protein>
    <submittedName>
        <fullName evidence="4">Glucose-6-phosphate isomerase</fullName>
        <ecNumber evidence="4">5.3.1.9</ecNumber>
    </submittedName>
</protein>
<proteinExistence type="predicted"/>
<keyword evidence="5" id="KW-1185">Reference proteome</keyword>
<dbReference type="PROSITE" id="PS51463">
    <property type="entry name" value="P_GLUCOSE_ISOMERASE_3"/>
    <property type="match status" value="1"/>
</dbReference>
<keyword evidence="3 4" id="KW-0413">Isomerase</keyword>
<evidence type="ECO:0000256" key="3">
    <source>
        <dbReference type="ARBA" id="ARBA00023235"/>
    </source>
</evidence>
<dbReference type="EC" id="5.3.1.9" evidence="4"/>
<dbReference type="PANTHER" id="PTHR11469">
    <property type="entry name" value="GLUCOSE-6-PHOSPHATE ISOMERASE"/>
    <property type="match status" value="1"/>
</dbReference>
<dbReference type="GO" id="GO:0005829">
    <property type="term" value="C:cytosol"/>
    <property type="evidence" value="ECO:0007669"/>
    <property type="project" value="TreeGrafter"/>
</dbReference>
<evidence type="ECO:0000313" key="4">
    <source>
        <dbReference type="EMBL" id="KAK1738017.1"/>
    </source>
</evidence>
<dbReference type="GO" id="GO:0006094">
    <property type="term" value="P:gluconeogenesis"/>
    <property type="evidence" value="ECO:0007669"/>
    <property type="project" value="UniProtKB-KW"/>
</dbReference>
<dbReference type="AlphaFoldDB" id="A0AAD8Y251"/>
<sequence length="730" mass="80266">MSITPSQAFSLLQHHANVDIHPLKLTNLCTDEDRVNSMISVHNSTNHENVLLADYSRQRMTLETIHHLLRFQAARRIGEKIRDLAWGRMAPGWKLRNHHNAAGGGNSIHSNYRSGSGGGVVNEDIYTNVSFANGVEKLKSRTSMDEDEDHDSGSIFLSLRAPRGLVMYNPYDMATNNNSSNNNGEVDRQKNVLDEIHNQWDRIETLTESFRQGKLRVHGPSGKQFTDVLVVSPGDRAVVPSALEFIYEALKDIGTATVAHTAADVVKNVESMASTFQSMMEKTPFKKTNNVVSSFMSPTKSSRSNNRRRLKVLTSSNTRELNEVLGDLSPATTIVVTLALVEASADMGLDRIVREWIFSGTNSDPKRECQNMFLVTASPSTFFGAYPRDNTFVVPRHSSCEAFSTLSAAGLLPLSFIFGWNVVSTLLSGAHDLDQHFVDTCPRHNLPIMLSLVDLWNDALLNCSGRLVSPDKDSLRSYTRFAATLEDQVLNGLSNSKPQQQSAAVGIPSPIVDSSNVHDNLLNASSLWSAEFVTTLDPSISQANHGNTNIDKMVVGNNERICSMFATADTFAFGDGAPSSSRGGGIQSPGSPASFVRIPSILRNDSMQSQRSSNNFTTGDSGMLQQQRGNRPCTIVISGSCSSFAIGQFIALAEHRALVKAWLYDCDPFAGAKDASASRERMMNTKTSLEQMYRADPNSPRQNLDAPHSLATNSMLQHYANRMQQKYHQV</sequence>
<organism evidence="4 5">
    <name type="scientific">Skeletonema marinoi</name>
    <dbReference type="NCBI Taxonomy" id="267567"/>
    <lineage>
        <taxon>Eukaryota</taxon>
        <taxon>Sar</taxon>
        <taxon>Stramenopiles</taxon>
        <taxon>Ochrophyta</taxon>
        <taxon>Bacillariophyta</taxon>
        <taxon>Coscinodiscophyceae</taxon>
        <taxon>Thalassiosirophycidae</taxon>
        <taxon>Thalassiosirales</taxon>
        <taxon>Skeletonemataceae</taxon>
        <taxon>Skeletonema</taxon>
        <taxon>Skeletonema marinoi-dohrnii complex</taxon>
    </lineage>
</organism>
<dbReference type="GO" id="GO:0006096">
    <property type="term" value="P:glycolytic process"/>
    <property type="evidence" value="ECO:0007669"/>
    <property type="project" value="UniProtKB-KW"/>
</dbReference>
<gene>
    <name evidence="4" type="ORF">QTG54_011311</name>
</gene>
<dbReference type="SUPFAM" id="SSF53697">
    <property type="entry name" value="SIS domain"/>
    <property type="match status" value="1"/>
</dbReference>
<dbReference type="EMBL" id="JATAAI010000022">
    <property type="protein sequence ID" value="KAK1738017.1"/>
    <property type="molecule type" value="Genomic_DNA"/>
</dbReference>
<dbReference type="GO" id="GO:0048029">
    <property type="term" value="F:monosaccharide binding"/>
    <property type="evidence" value="ECO:0007669"/>
    <property type="project" value="TreeGrafter"/>
</dbReference>
<evidence type="ECO:0000313" key="5">
    <source>
        <dbReference type="Proteomes" id="UP001224775"/>
    </source>
</evidence>
<keyword evidence="2" id="KW-0324">Glycolysis</keyword>
<dbReference type="PANTHER" id="PTHR11469:SF1">
    <property type="entry name" value="GLUCOSE-6-PHOSPHATE ISOMERASE"/>
    <property type="match status" value="1"/>
</dbReference>
<evidence type="ECO:0000256" key="1">
    <source>
        <dbReference type="ARBA" id="ARBA00022432"/>
    </source>
</evidence>
<reference evidence="4" key="1">
    <citation type="submission" date="2023-06" db="EMBL/GenBank/DDBJ databases">
        <title>Survivors Of The Sea: Transcriptome response of Skeletonema marinoi to long-term dormancy.</title>
        <authorList>
            <person name="Pinder M.I.M."/>
            <person name="Kourtchenko O."/>
            <person name="Robertson E.K."/>
            <person name="Larsson T."/>
            <person name="Maumus F."/>
            <person name="Osuna-Cruz C.M."/>
            <person name="Vancaester E."/>
            <person name="Stenow R."/>
            <person name="Vandepoele K."/>
            <person name="Ploug H."/>
            <person name="Bruchert V."/>
            <person name="Godhe A."/>
            <person name="Topel M."/>
        </authorList>
    </citation>
    <scope>NUCLEOTIDE SEQUENCE</scope>
    <source>
        <strain evidence="4">R05AC</strain>
    </source>
</reference>
<dbReference type="InterPro" id="IPR001672">
    <property type="entry name" value="G6P_Isomerase"/>
</dbReference>
<dbReference type="Pfam" id="PF00342">
    <property type="entry name" value="PGI"/>
    <property type="match status" value="1"/>
</dbReference>
<dbReference type="GO" id="GO:0097367">
    <property type="term" value="F:carbohydrate derivative binding"/>
    <property type="evidence" value="ECO:0007669"/>
    <property type="project" value="InterPro"/>
</dbReference>
<evidence type="ECO:0000256" key="2">
    <source>
        <dbReference type="ARBA" id="ARBA00023152"/>
    </source>
</evidence>
<keyword evidence="1" id="KW-0312">Gluconeogenesis</keyword>
<dbReference type="Gene3D" id="3.40.50.10490">
    <property type="entry name" value="Glucose-6-phosphate isomerase like protein, domain 1"/>
    <property type="match status" value="3"/>
</dbReference>
<dbReference type="GO" id="GO:0051156">
    <property type="term" value="P:glucose 6-phosphate metabolic process"/>
    <property type="evidence" value="ECO:0007669"/>
    <property type="project" value="TreeGrafter"/>
</dbReference>
<dbReference type="GO" id="GO:0004347">
    <property type="term" value="F:glucose-6-phosphate isomerase activity"/>
    <property type="evidence" value="ECO:0007669"/>
    <property type="project" value="UniProtKB-EC"/>
</dbReference>